<reference evidence="2 3" key="1">
    <citation type="submission" date="2024-09" db="EMBL/GenBank/DDBJ databases">
        <authorList>
            <person name="Sun Q."/>
            <person name="Mori K."/>
        </authorList>
    </citation>
    <scope>NUCLEOTIDE SEQUENCE [LARGE SCALE GENOMIC DNA]</scope>
    <source>
        <strain evidence="2 3">NCAIM B.02340</strain>
    </source>
</reference>
<dbReference type="InterPro" id="IPR002737">
    <property type="entry name" value="MEMO1_fam"/>
</dbReference>
<dbReference type="NCBIfam" id="TIGR04336">
    <property type="entry name" value="AmmeMemoSam_B"/>
    <property type="match status" value="1"/>
</dbReference>
<dbReference type="EMBL" id="JBHLTW010000041">
    <property type="protein sequence ID" value="MFC0596408.1"/>
    <property type="molecule type" value="Genomic_DNA"/>
</dbReference>
<protein>
    <submittedName>
        <fullName evidence="2">AmmeMemoRadiSam system protein B</fullName>
    </submittedName>
</protein>
<accession>A0ABV6Q557</accession>
<comment type="caution">
    <text evidence="2">The sequence shown here is derived from an EMBL/GenBank/DDBJ whole genome shotgun (WGS) entry which is preliminary data.</text>
</comment>
<dbReference type="PANTHER" id="PTHR11060">
    <property type="entry name" value="PROTEIN MEMO1"/>
    <property type="match status" value="1"/>
</dbReference>
<evidence type="ECO:0000256" key="1">
    <source>
        <dbReference type="ARBA" id="ARBA00006315"/>
    </source>
</evidence>
<evidence type="ECO:0000313" key="3">
    <source>
        <dbReference type="Proteomes" id="UP001589830"/>
    </source>
</evidence>
<dbReference type="Gene3D" id="3.40.830.10">
    <property type="entry name" value="LigB-like"/>
    <property type="match status" value="1"/>
</dbReference>
<dbReference type="PANTHER" id="PTHR11060:SF0">
    <property type="entry name" value="PROTEIN MEMO1"/>
    <property type="match status" value="1"/>
</dbReference>
<evidence type="ECO:0000313" key="2">
    <source>
        <dbReference type="EMBL" id="MFC0596408.1"/>
    </source>
</evidence>
<proteinExistence type="inferred from homology"/>
<dbReference type="CDD" id="cd07361">
    <property type="entry name" value="MEMO_like"/>
    <property type="match status" value="1"/>
</dbReference>
<dbReference type="Pfam" id="PF01875">
    <property type="entry name" value="Memo"/>
    <property type="match status" value="1"/>
</dbReference>
<gene>
    <name evidence="2" type="primary">amrB</name>
    <name evidence="2" type="ORF">ACFFFP_09570</name>
</gene>
<sequence length="378" mass="41341">MERQTPLEGPLRLREPQITPVEGGFLLSDPYGVYEKPLVLTEGGLLLLSLMEGKTLREVQEEVFKAHGVLLPMEELQNLAQALAEAGLLLTEEVEARLREEEEKLKRERPMRLAGLSYPEGEKEARAFLQAFRASYGGEAPKAEVLLLPHLEPARVPEAYGAALAALEKTPPPERVYLVGVAHRPLKERAAALPVPFHTPFGPALPDLPALQALNALLPFELFNTPLAFREEHSLELPLFFLKGAFPEARFVPLLVGRRSKELGEALRVVLKERPGLLVLAVDLSHVGPRFGDPPLSPPLAQEARRRDLGFLEKLAQGEPEAALAHLGRNPTRLDALEVVASLSPLLQGRKGEVLAYRLDLEAPTLSAVGAGTLAFPA</sequence>
<dbReference type="Proteomes" id="UP001589830">
    <property type="component" value="Unassembled WGS sequence"/>
</dbReference>
<comment type="similarity">
    <text evidence="1">Belongs to the MEMO1 family.</text>
</comment>
<name>A0ABV6Q557_9DEIN</name>
<dbReference type="RefSeq" id="WP_188847458.1">
    <property type="nucleotide sequence ID" value="NZ_BMPJ01000013.1"/>
</dbReference>
<keyword evidence="3" id="KW-1185">Reference proteome</keyword>
<organism evidence="2 3">
    <name type="scientific">Thermus composti</name>
    <dbReference type="NCBI Taxonomy" id="532059"/>
    <lineage>
        <taxon>Bacteria</taxon>
        <taxon>Thermotogati</taxon>
        <taxon>Deinococcota</taxon>
        <taxon>Deinococci</taxon>
        <taxon>Thermales</taxon>
        <taxon>Thermaceae</taxon>
        <taxon>Thermus</taxon>
    </lineage>
</organism>